<accession>A0A9X3MPF1</accession>
<sequence>MLYGCVRRCVSQRGVLSEIPASQADQDTKLDFLLLHNHSLHQAVGTLIAQVEDLRKIALEGHDLTFEAVKISAQRDELVRQLDELRHNQDTWLAVLDNKVHEEVVERDRARRARLQHRAAARSPKPLRDWMTPEELRRAAVAENRATVSRWLKGKNLPRRREFWPWEHPRGSRRRVAAEASPHLGPRHQPGVLADRLHASGA</sequence>
<organism evidence="2 3">
    <name type="scientific">Solirubrobacter ginsenosidimutans</name>
    <dbReference type="NCBI Taxonomy" id="490573"/>
    <lineage>
        <taxon>Bacteria</taxon>
        <taxon>Bacillati</taxon>
        <taxon>Actinomycetota</taxon>
        <taxon>Thermoleophilia</taxon>
        <taxon>Solirubrobacterales</taxon>
        <taxon>Solirubrobacteraceae</taxon>
        <taxon>Solirubrobacter</taxon>
    </lineage>
</organism>
<comment type="caution">
    <text evidence="2">The sequence shown here is derived from an EMBL/GenBank/DDBJ whole genome shotgun (WGS) entry which is preliminary data.</text>
</comment>
<dbReference type="EMBL" id="JAPDOD010000001">
    <property type="protein sequence ID" value="MDA0158810.1"/>
    <property type="molecule type" value="Genomic_DNA"/>
</dbReference>
<gene>
    <name evidence="2" type="ORF">OM076_00920</name>
</gene>
<keyword evidence="3" id="KW-1185">Reference proteome</keyword>
<evidence type="ECO:0000256" key="1">
    <source>
        <dbReference type="SAM" id="MobiDB-lite"/>
    </source>
</evidence>
<dbReference type="AlphaFoldDB" id="A0A9X3MPF1"/>
<name>A0A9X3MPF1_9ACTN</name>
<protein>
    <submittedName>
        <fullName evidence="2">Uncharacterized protein</fullName>
    </submittedName>
</protein>
<dbReference type="Proteomes" id="UP001149140">
    <property type="component" value="Unassembled WGS sequence"/>
</dbReference>
<evidence type="ECO:0000313" key="2">
    <source>
        <dbReference type="EMBL" id="MDA0158810.1"/>
    </source>
</evidence>
<dbReference type="RefSeq" id="WP_270037408.1">
    <property type="nucleotide sequence ID" value="NZ_JAPDOD010000001.1"/>
</dbReference>
<reference evidence="2" key="1">
    <citation type="submission" date="2022-10" db="EMBL/GenBank/DDBJ databases">
        <title>The WGS of Solirubrobacter ginsenosidimutans DSM 21036.</title>
        <authorList>
            <person name="Jiang Z."/>
        </authorList>
    </citation>
    <scope>NUCLEOTIDE SEQUENCE</scope>
    <source>
        <strain evidence="2">DSM 21036</strain>
    </source>
</reference>
<evidence type="ECO:0000313" key="3">
    <source>
        <dbReference type="Proteomes" id="UP001149140"/>
    </source>
</evidence>
<feature type="region of interest" description="Disordered" evidence="1">
    <location>
        <begin position="171"/>
        <end position="202"/>
    </location>
</feature>
<proteinExistence type="predicted"/>